<protein>
    <recommendedName>
        <fullName evidence="2">Transcriptional repressor PaaX-like central Cas2-like domain-containing protein</fullName>
    </recommendedName>
</protein>
<reference evidence="3 4" key="1">
    <citation type="journal article" date="2016" name="Nat. Commun.">
        <title>Thousands of microbial genomes shed light on interconnected biogeochemical processes in an aquifer system.</title>
        <authorList>
            <person name="Anantharaman K."/>
            <person name="Brown C.T."/>
            <person name="Hug L.A."/>
            <person name="Sharon I."/>
            <person name="Castelle C.J."/>
            <person name="Probst A.J."/>
            <person name="Thomas B.C."/>
            <person name="Singh A."/>
            <person name="Wilkins M.J."/>
            <person name="Karaoz U."/>
            <person name="Brodie E.L."/>
            <person name="Williams K.H."/>
            <person name="Hubbard S.S."/>
            <person name="Banfield J.F."/>
        </authorList>
    </citation>
    <scope>NUCLEOTIDE SEQUENCE [LARGE SCALE GENOMIC DNA]</scope>
</reference>
<dbReference type="PANTHER" id="PTHR30319:SF1">
    <property type="entry name" value="TRANSCRIPTIONAL REPRESSOR PAAX"/>
    <property type="match status" value="1"/>
</dbReference>
<dbReference type="Pfam" id="PF20803">
    <property type="entry name" value="PaaX_M"/>
    <property type="match status" value="1"/>
</dbReference>
<organism evidence="3 4">
    <name type="scientific">Candidatus Colwellbacteria bacterium RIFCSPLOWO2_02_FULL_45_11</name>
    <dbReference type="NCBI Taxonomy" id="1797692"/>
    <lineage>
        <taxon>Bacteria</taxon>
        <taxon>Candidatus Colwelliibacteriota</taxon>
    </lineage>
</organism>
<dbReference type="Gene3D" id="3.30.70.2650">
    <property type="match status" value="1"/>
</dbReference>
<gene>
    <name evidence="3" type="ORF">A3I33_01330</name>
</gene>
<comment type="caution">
    <text evidence="3">The sequence shown here is derived from an EMBL/GenBank/DDBJ whole genome shotgun (WGS) entry which is preliminary data.</text>
</comment>
<evidence type="ECO:0000313" key="3">
    <source>
        <dbReference type="EMBL" id="OGY61043.1"/>
    </source>
</evidence>
<dbReference type="AlphaFoldDB" id="A0A1G1Z8R4"/>
<sequence>MSGSDALNFYKPKTPAQWLIFLAAIGLTLTSPVGTRAFLKELNKHILKSQHDKNIKYESVQLSRALYGLKKRRMIKIRKIGDKTIIELTEKGKRRKLKYDVEHIKIPKQDKWDGKWRMIMFDIPESEKFAREALREKLKNLGFAQFQKSIWIYPYPCENEIDFVTEFFSIAKHVNLITVKIDDDRPLRAEFNL</sequence>
<dbReference type="Proteomes" id="UP000176544">
    <property type="component" value="Unassembled WGS sequence"/>
</dbReference>
<accession>A0A1G1Z8R4</accession>
<dbReference type="GO" id="GO:0006351">
    <property type="term" value="P:DNA-templated transcription"/>
    <property type="evidence" value="ECO:0007669"/>
    <property type="project" value="TreeGrafter"/>
</dbReference>
<name>A0A1G1Z8R4_9BACT</name>
<proteinExistence type="predicted"/>
<feature type="transmembrane region" description="Helical" evidence="1">
    <location>
        <begin position="18"/>
        <end position="39"/>
    </location>
</feature>
<keyword evidence="1" id="KW-0812">Transmembrane</keyword>
<keyword evidence="1" id="KW-1133">Transmembrane helix</keyword>
<feature type="domain" description="Transcriptional repressor PaaX-like central Cas2-like" evidence="2">
    <location>
        <begin position="110"/>
        <end position="182"/>
    </location>
</feature>
<evidence type="ECO:0000313" key="4">
    <source>
        <dbReference type="Proteomes" id="UP000176544"/>
    </source>
</evidence>
<dbReference type="STRING" id="1797692.A3I33_01330"/>
<keyword evidence="1" id="KW-0472">Membrane</keyword>
<dbReference type="InterPro" id="IPR048846">
    <property type="entry name" value="PaaX-like_central"/>
</dbReference>
<evidence type="ECO:0000256" key="1">
    <source>
        <dbReference type="SAM" id="Phobius"/>
    </source>
</evidence>
<evidence type="ECO:0000259" key="2">
    <source>
        <dbReference type="Pfam" id="PF20803"/>
    </source>
</evidence>
<dbReference type="EMBL" id="MHJA01000018">
    <property type="protein sequence ID" value="OGY61043.1"/>
    <property type="molecule type" value="Genomic_DNA"/>
</dbReference>
<dbReference type="PANTHER" id="PTHR30319">
    <property type="entry name" value="PHENYLACETIC ACID REGULATOR-RELATED TRANSCRIPTIONAL REPRESSOR"/>
    <property type="match status" value="1"/>
</dbReference>